<dbReference type="InterPro" id="IPR029058">
    <property type="entry name" value="AB_hydrolase_fold"/>
</dbReference>
<dbReference type="AlphaFoldDB" id="A0A858Q921"/>
<accession>A0A858Q921</accession>
<gene>
    <name evidence="2" type="ORF">GNH96_10330</name>
</gene>
<dbReference type="GO" id="GO:0016787">
    <property type="term" value="F:hydrolase activity"/>
    <property type="evidence" value="ECO:0007669"/>
    <property type="project" value="UniProtKB-KW"/>
</dbReference>
<name>A0A858Q921_9GAMM</name>
<dbReference type="EMBL" id="CP046565">
    <property type="protein sequence ID" value="QJD30330.1"/>
    <property type="molecule type" value="Genomic_DNA"/>
</dbReference>
<evidence type="ECO:0000259" key="1">
    <source>
        <dbReference type="Pfam" id="PF12146"/>
    </source>
</evidence>
<evidence type="ECO:0000313" key="3">
    <source>
        <dbReference type="Proteomes" id="UP000503004"/>
    </source>
</evidence>
<keyword evidence="2" id="KW-0378">Hydrolase</keyword>
<protein>
    <submittedName>
        <fullName evidence="2">Alpha/beta fold hydrolase</fullName>
    </submittedName>
</protein>
<dbReference type="SUPFAM" id="SSF53474">
    <property type="entry name" value="alpha/beta-Hydrolases"/>
    <property type="match status" value="1"/>
</dbReference>
<dbReference type="Pfam" id="PF12146">
    <property type="entry name" value="Hydrolase_4"/>
    <property type="match status" value="1"/>
</dbReference>
<dbReference type="PANTHER" id="PTHR12277">
    <property type="entry name" value="ALPHA/BETA HYDROLASE DOMAIN-CONTAINING PROTEIN"/>
    <property type="match status" value="1"/>
</dbReference>
<reference evidence="3" key="1">
    <citation type="submission" date="2019-12" db="EMBL/GenBank/DDBJ databases">
        <authorList>
            <person name="Awala S.I."/>
            <person name="Rhee S.K."/>
        </authorList>
    </citation>
    <scope>NUCLEOTIDE SEQUENCE [LARGE SCALE GENOMIC DNA]</scope>
    <source>
        <strain evidence="3">IM1</strain>
    </source>
</reference>
<keyword evidence="3" id="KW-1185">Reference proteome</keyword>
<organism evidence="2 3">
    <name type="scientific">Methylococcus geothermalis</name>
    <dbReference type="NCBI Taxonomy" id="2681310"/>
    <lineage>
        <taxon>Bacteria</taxon>
        <taxon>Pseudomonadati</taxon>
        <taxon>Pseudomonadota</taxon>
        <taxon>Gammaproteobacteria</taxon>
        <taxon>Methylococcales</taxon>
        <taxon>Methylococcaceae</taxon>
        <taxon>Methylococcus</taxon>
    </lineage>
</organism>
<dbReference type="Gene3D" id="3.40.50.1820">
    <property type="entry name" value="alpha/beta hydrolase"/>
    <property type="match status" value="1"/>
</dbReference>
<dbReference type="Proteomes" id="UP000503004">
    <property type="component" value="Chromosome"/>
</dbReference>
<feature type="domain" description="Serine aminopeptidase S33" evidence="1">
    <location>
        <begin position="111"/>
        <end position="209"/>
    </location>
</feature>
<dbReference type="InterPro" id="IPR022742">
    <property type="entry name" value="Hydrolase_4"/>
</dbReference>
<sequence>MWSGRSREGSSGFWYRNRVSMTRLPPRARPLLMSLALSTGAFPMAHGTNSPSDLETAVCGIVREPLAFWQFRRAAGAPDARRVRSIRGIERLSFSTGDGRVLGGYRLRAADPRGYLLVAQGNAMLADQIMGALEFFRDSGLDVYVYDYRGYGLSEGKSRLKAIVSDYREIVAALNAKGYAHRYLYGMSMGGVVLANAVGAGGEYDALVVDSSPSRISRLGCPEDYDPVRKLPQDGTKLMLIVGLRDRVVMPWEMDELARLVQERGGLVVKSPEFSHPLQDIDPAIRRRRFQAVADFLAR</sequence>
<proteinExistence type="predicted"/>
<evidence type="ECO:0000313" key="2">
    <source>
        <dbReference type="EMBL" id="QJD30330.1"/>
    </source>
</evidence>
<dbReference type="PANTHER" id="PTHR12277:SF81">
    <property type="entry name" value="PROTEIN ABHD13"/>
    <property type="match status" value="1"/>
</dbReference>
<dbReference type="KEGG" id="metu:GNH96_10330"/>